<reference evidence="2" key="1">
    <citation type="journal article" date="2019" name="Beilstein J. Org. Chem.">
        <title>Nanangenines: drimane sesquiterpenoids as the dominant metabolite cohort of a novel Australian fungus, Aspergillus nanangensis.</title>
        <authorList>
            <person name="Lacey H.J."/>
            <person name="Gilchrist C.L.M."/>
            <person name="Crombie A."/>
            <person name="Kalaitzis J.A."/>
            <person name="Vuong D."/>
            <person name="Rutledge P.J."/>
            <person name="Turner P."/>
            <person name="Pitt J.I."/>
            <person name="Lacey E."/>
            <person name="Chooi Y.H."/>
            <person name="Piggott A.M."/>
        </authorList>
    </citation>
    <scope>NUCLEOTIDE SEQUENCE</scope>
    <source>
        <strain evidence="2">MST-FP2251</strain>
    </source>
</reference>
<dbReference type="InterPro" id="IPR029063">
    <property type="entry name" value="SAM-dependent_MTases_sf"/>
</dbReference>
<evidence type="ECO:0008006" key="4">
    <source>
        <dbReference type="Google" id="ProtNLM"/>
    </source>
</evidence>
<proteinExistence type="predicted"/>
<comment type="caution">
    <text evidence="2">The sequence shown here is derived from an EMBL/GenBank/DDBJ whole genome shotgun (WGS) entry which is preliminary data.</text>
</comment>
<name>A0AAD4CUG1_ASPNN</name>
<feature type="region of interest" description="Disordered" evidence="1">
    <location>
        <begin position="326"/>
        <end position="346"/>
    </location>
</feature>
<dbReference type="EMBL" id="VCAU01000010">
    <property type="protein sequence ID" value="KAF9892929.1"/>
    <property type="molecule type" value="Genomic_DNA"/>
</dbReference>
<reference evidence="2" key="2">
    <citation type="submission" date="2020-02" db="EMBL/GenBank/DDBJ databases">
        <authorList>
            <person name="Gilchrist C.L.M."/>
            <person name="Chooi Y.-H."/>
        </authorList>
    </citation>
    <scope>NUCLEOTIDE SEQUENCE</scope>
    <source>
        <strain evidence="2">MST-FP2251</strain>
    </source>
</reference>
<keyword evidence="3" id="KW-1185">Reference proteome</keyword>
<evidence type="ECO:0000313" key="3">
    <source>
        <dbReference type="Proteomes" id="UP001194746"/>
    </source>
</evidence>
<dbReference type="Gene3D" id="3.40.50.150">
    <property type="entry name" value="Vaccinia Virus protein VP39"/>
    <property type="match status" value="1"/>
</dbReference>
<evidence type="ECO:0000313" key="2">
    <source>
        <dbReference type="EMBL" id="KAF9892929.1"/>
    </source>
</evidence>
<protein>
    <recommendedName>
        <fullName evidence="4">rRNA adenine N(6)-methyltransferase</fullName>
    </recommendedName>
</protein>
<gene>
    <name evidence="2" type="ORF">FE257_000521</name>
</gene>
<dbReference type="AlphaFoldDB" id="A0AAD4CUG1"/>
<dbReference type="Proteomes" id="UP001194746">
    <property type="component" value="Unassembled WGS sequence"/>
</dbReference>
<organism evidence="2 3">
    <name type="scientific">Aspergillus nanangensis</name>
    <dbReference type="NCBI Taxonomy" id="2582783"/>
    <lineage>
        <taxon>Eukaryota</taxon>
        <taxon>Fungi</taxon>
        <taxon>Dikarya</taxon>
        <taxon>Ascomycota</taxon>
        <taxon>Pezizomycotina</taxon>
        <taxon>Eurotiomycetes</taxon>
        <taxon>Eurotiomycetidae</taxon>
        <taxon>Eurotiales</taxon>
        <taxon>Aspergillaceae</taxon>
        <taxon>Aspergillus</taxon>
        <taxon>Aspergillus subgen. Circumdati</taxon>
    </lineage>
</organism>
<accession>A0AAD4CUG1</accession>
<evidence type="ECO:0000256" key="1">
    <source>
        <dbReference type="SAM" id="MobiDB-lite"/>
    </source>
</evidence>
<dbReference type="SUPFAM" id="SSF53335">
    <property type="entry name" value="S-adenosyl-L-methionine-dependent methyltransferases"/>
    <property type="match status" value="1"/>
</dbReference>
<sequence length="639" mass="71969">MIMDGPTPAGLRRRMMKKVNRWAVLPHLPMTQTLYNVMPAKVRKSRKDFFKSEIASDSLCDDALQRLSPYLLQRPPVDILDLWPGGGLLSSKVNDFLQPRRHVMIEPDLDTFHPILESLAQSRPGYELLSKDIHSIDDWKGLLAEKFPEQSMSNCDTAGALAKNHTLLVLAQPPPSRSKRDHYTPARWLSTFMEECMRQSGLHTFGSVRLLATLPLHDSQALIPRTVADRKRPALLTENVALHAFEVASSKAPTVWVNAKGWDVVTKNASRVAQREAEQHILTPPGRELSPLPMAPESPDPGKMPLPYIPRLNSEYHDRLIDVIRAESPMESNPTPSGKKPTRVNQKRSRAIIQLNQDNRHAFFRHELVSKQAKIDELMKTLSRTAAEETTTSTTLQPILDQIEATKSALAQQTLDTHYESIKQVPVTIDDRRASLHSGNFDDAHLLWDRRPFEPLVIHPEELYPRESERSLVYFEADANAPALQNVNQLSPEERDHPFRLSEAVSRTIGGRGSLSVAELLQLIFPDQEINNIVKAVPSLAMFAAKTPKPEFDSLPKTVHGEPGPDGKLDPAVCYQENLDYDLGDVRVRALSTRTLWDIFVEYQKANMELSTMQLNRLLGGTVTSFGSGDYLLTQKRLH</sequence>